<protein>
    <submittedName>
        <fullName evidence="4">Uncharacterized protein</fullName>
    </submittedName>
</protein>
<keyword evidence="5" id="KW-1185">Reference proteome</keyword>
<keyword evidence="1" id="KW-0812">Transmembrane</keyword>
<feature type="transmembrane region" description="Helical" evidence="1">
    <location>
        <begin position="7"/>
        <end position="25"/>
    </location>
</feature>
<dbReference type="AlphaFoldDB" id="A0A0J8GAB9"/>
<dbReference type="Proteomes" id="UP000052258">
    <property type="component" value="Unassembled WGS sequence"/>
</dbReference>
<feature type="domain" description="Multidrug resistance protein MdtA-like C-terminal permuted SH3" evidence="2">
    <location>
        <begin position="153"/>
        <end position="213"/>
    </location>
</feature>
<evidence type="ECO:0000313" key="5">
    <source>
        <dbReference type="Proteomes" id="UP000052258"/>
    </source>
</evidence>
<name>A0A0J8GAB9_9LIST</name>
<dbReference type="EMBL" id="AZHO01000040">
    <property type="protein sequence ID" value="KMT57764.1"/>
    <property type="molecule type" value="Genomic_DNA"/>
</dbReference>
<dbReference type="PANTHER" id="PTHR30469">
    <property type="entry name" value="MULTIDRUG RESISTANCE PROTEIN MDTA"/>
    <property type="match status" value="1"/>
</dbReference>
<accession>A0A0J8GAB9</accession>
<evidence type="ECO:0000256" key="1">
    <source>
        <dbReference type="SAM" id="Phobius"/>
    </source>
</evidence>
<feature type="domain" description="YknX-like beta-barrel" evidence="3">
    <location>
        <begin position="74"/>
        <end position="143"/>
    </location>
</feature>
<dbReference type="InterPro" id="IPR058636">
    <property type="entry name" value="Beta-barrel_YknX"/>
</dbReference>
<organism evidence="4 5">
    <name type="scientific">Listeria fleischmannii 1991</name>
    <dbReference type="NCBI Taxonomy" id="1430899"/>
    <lineage>
        <taxon>Bacteria</taxon>
        <taxon>Bacillati</taxon>
        <taxon>Bacillota</taxon>
        <taxon>Bacilli</taxon>
        <taxon>Bacillales</taxon>
        <taxon>Listeriaceae</taxon>
        <taxon>Listeria</taxon>
    </lineage>
</organism>
<dbReference type="OrthoDB" id="2023301at2"/>
<evidence type="ECO:0000313" key="4">
    <source>
        <dbReference type="EMBL" id="KMT57764.1"/>
    </source>
</evidence>
<proteinExistence type="predicted"/>
<evidence type="ECO:0000259" key="2">
    <source>
        <dbReference type="Pfam" id="PF25967"/>
    </source>
</evidence>
<evidence type="ECO:0000259" key="3">
    <source>
        <dbReference type="Pfam" id="PF25990"/>
    </source>
</evidence>
<dbReference type="PANTHER" id="PTHR30469:SF33">
    <property type="entry name" value="SLR1207 PROTEIN"/>
    <property type="match status" value="1"/>
</dbReference>
<dbReference type="RefSeq" id="WP_007474917.1">
    <property type="nucleotide sequence ID" value="NZ_KQ130624.1"/>
</dbReference>
<dbReference type="Gene3D" id="2.40.30.170">
    <property type="match status" value="1"/>
</dbReference>
<dbReference type="GO" id="GO:1990281">
    <property type="term" value="C:efflux pump complex"/>
    <property type="evidence" value="ECO:0007669"/>
    <property type="project" value="TreeGrafter"/>
</dbReference>
<dbReference type="Pfam" id="PF25967">
    <property type="entry name" value="RND-MFP_C"/>
    <property type="match status" value="1"/>
</dbReference>
<dbReference type="GO" id="GO:0015562">
    <property type="term" value="F:efflux transmembrane transporter activity"/>
    <property type="evidence" value="ECO:0007669"/>
    <property type="project" value="TreeGrafter"/>
</dbReference>
<keyword evidence="1" id="KW-1133">Transmembrane helix</keyword>
<dbReference type="Pfam" id="PF25990">
    <property type="entry name" value="Beta-barrel_YknX"/>
    <property type="match status" value="1"/>
</dbReference>
<dbReference type="PATRIC" id="fig|1430899.3.peg.2728"/>
<comment type="caution">
    <text evidence="4">The sequence shown here is derived from an EMBL/GenBank/DDBJ whole genome shotgun (WGS) entry which is preliminary data.</text>
</comment>
<keyword evidence="1" id="KW-0472">Membrane</keyword>
<gene>
    <name evidence="4" type="ORF">X560_2677</name>
</gene>
<reference evidence="4 5" key="1">
    <citation type="journal article" date="2015" name="Genome Biol. Evol.">
        <title>Comparative Genomics of Listeria Sensu Lato: Genus-Wide Differences in Evolutionary Dynamics and the Progressive Gain of Complex, Potentially Pathogenicity-Related Traits through Lateral Gene Transfer.</title>
        <authorList>
            <person name="Chiara M."/>
            <person name="Caruso M."/>
            <person name="D'Erchia A.M."/>
            <person name="Manzari C."/>
            <person name="Fraccalvieri R."/>
            <person name="Goffredo E."/>
            <person name="Latorre L."/>
            <person name="Miccolupo A."/>
            <person name="Padalino I."/>
            <person name="Santagada G."/>
            <person name="Chiocco D."/>
            <person name="Pesole G."/>
            <person name="Horner D.S."/>
            <person name="Parisi A."/>
        </authorList>
    </citation>
    <scope>NUCLEOTIDE SEQUENCE [LARGE SCALE GENOMIC DNA]</scope>
    <source>
        <strain evidence="4 5">1991</strain>
    </source>
</reference>
<dbReference type="InterPro" id="IPR058627">
    <property type="entry name" value="MdtA-like_C"/>
</dbReference>
<sequence>MKKWMKWVITILVIILIGGGVIWFLNKGEAKQKADTSDFVTTKVKQGDMKINATGTGAIVPQNKQMPNFDELEFQAQMDELDIPNIKVDQAVKVTVTALPDKTFTGKVKTIADQGQAQNGVSTFPVTISLDSTEGLKSGMTADASILVNEKKNALYVPIEAVQKSDDDRYYVMIPKKEKEGRTKKVKQFVETGLHNEDNIEITKGLEKGDTIILPSKKSSTTQGGF</sequence>
<dbReference type="Gene3D" id="2.40.420.20">
    <property type="match status" value="1"/>
</dbReference>